<dbReference type="InterPro" id="IPR002913">
    <property type="entry name" value="START_lipid-bd_dom"/>
</dbReference>
<reference evidence="2 3" key="1">
    <citation type="submission" date="2018-10" db="EMBL/GenBank/DDBJ databases">
        <title>Genomic Encyclopedia of Archaeal and Bacterial Type Strains, Phase II (KMG-II): from individual species to whole genera.</title>
        <authorList>
            <person name="Goeker M."/>
        </authorList>
    </citation>
    <scope>NUCLEOTIDE SEQUENCE [LARGE SCALE GENOMIC DNA]</scope>
    <source>
        <strain evidence="2 3">DSM 18602</strain>
    </source>
</reference>
<dbReference type="InterPro" id="IPR028347">
    <property type="entry name" value="START_dom_prot"/>
</dbReference>
<dbReference type="PANTHER" id="PTHR19308:SF14">
    <property type="entry name" value="START DOMAIN-CONTAINING PROTEIN"/>
    <property type="match status" value="1"/>
</dbReference>
<dbReference type="PANTHER" id="PTHR19308">
    <property type="entry name" value="PHOSPHATIDYLCHOLINE TRANSFER PROTEIN"/>
    <property type="match status" value="1"/>
</dbReference>
<dbReference type="GO" id="GO:0008289">
    <property type="term" value="F:lipid binding"/>
    <property type="evidence" value="ECO:0007669"/>
    <property type="project" value="InterPro"/>
</dbReference>
<gene>
    <name evidence="2" type="ORF">BDD43_5650</name>
</gene>
<dbReference type="Gene3D" id="3.30.530.20">
    <property type="match status" value="1"/>
</dbReference>
<evidence type="ECO:0000259" key="1">
    <source>
        <dbReference type="PROSITE" id="PS50848"/>
    </source>
</evidence>
<dbReference type="SUPFAM" id="SSF55961">
    <property type="entry name" value="Bet v1-like"/>
    <property type="match status" value="1"/>
</dbReference>
<accession>A0A495J9L0</accession>
<dbReference type="GO" id="GO:0005737">
    <property type="term" value="C:cytoplasm"/>
    <property type="evidence" value="ECO:0007669"/>
    <property type="project" value="UniProtKB-ARBA"/>
</dbReference>
<feature type="domain" description="START" evidence="1">
    <location>
        <begin position="14"/>
        <end position="197"/>
    </location>
</feature>
<dbReference type="Pfam" id="PF01852">
    <property type="entry name" value="START"/>
    <property type="match status" value="1"/>
</dbReference>
<protein>
    <submittedName>
        <fullName evidence="2">START domain-containing protein</fullName>
    </submittedName>
</protein>
<dbReference type="InterPro" id="IPR023393">
    <property type="entry name" value="START-like_dom_sf"/>
</dbReference>
<dbReference type="EMBL" id="RBKU01000001">
    <property type="protein sequence ID" value="RKR85381.1"/>
    <property type="molecule type" value="Genomic_DNA"/>
</dbReference>
<evidence type="ECO:0000313" key="2">
    <source>
        <dbReference type="EMBL" id="RKR85381.1"/>
    </source>
</evidence>
<evidence type="ECO:0000313" key="3">
    <source>
        <dbReference type="Proteomes" id="UP000268007"/>
    </source>
</evidence>
<name>A0A495J9L0_9SPHI</name>
<proteinExistence type="predicted"/>
<dbReference type="Proteomes" id="UP000268007">
    <property type="component" value="Unassembled WGS sequence"/>
</dbReference>
<keyword evidence="3" id="KW-1185">Reference proteome</keyword>
<sequence>MLCLLLNAGLVFGQEGWKLSVVKDEISIYTRPVVNSKIKAIKVECSLPVRQAQLVAAILDIDNSGQWVYHSKRASIIKRVSPAELYYYAEVAVPWPAENREYVAHIMVNQNTKTKVITIDAPCVTGMVAGKINVVRITHSIGKWVIGAYQNNAIKVSYELEVDPAGSVPAWLVNAFATQGPMETFERLKRYLQKKEYRDVKLDYLQD</sequence>
<organism evidence="2 3">
    <name type="scientific">Mucilaginibacter gracilis</name>
    <dbReference type="NCBI Taxonomy" id="423350"/>
    <lineage>
        <taxon>Bacteria</taxon>
        <taxon>Pseudomonadati</taxon>
        <taxon>Bacteroidota</taxon>
        <taxon>Sphingobacteriia</taxon>
        <taxon>Sphingobacteriales</taxon>
        <taxon>Sphingobacteriaceae</taxon>
        <taxon>Mucilaginibacter</taxon>
    </lineage>
</organism>
<dbReference type="InterPro" id="IPR051213">
    <property type="entry name" value="START_lipid_transfer"/>
</dbReference>
<dbReference type="PROSITE" id="PS50848">
    <property type="entry name" value="START"/>
    <property type="match status" value="1"/>
</dbReference>
<dbReference type="PIRSF" id="PIRSF039033">
    <property type="entry name" value="START_dom"/>
    <property type="match status" value="1"/>
</dbReference>
<comment type="caution">
    <text evidence="2">The sequence shown here is derived from an EMBL/GenBank/DDBJ whole genome shotgun (WGS) entry which is preliminary data.</text>
</comment>
<dbReference type="AlphaFoldDB" id="A0A495J9L0"/>